<evidence type="ECO:0000256" key="1">
    <source>
        <dbReference type="ARBA" id="ARBA00022801"/>
    </source>
</evidence>
<dbReference type="Gene3D" id="1.20.120.670">
    <property type="entry name" value="N-acetyl-b-d-glucoasminidase"/>
    <property type="match status" value="1"/>
</dbReference>
<dbReference type="OrthoDB" id="64736at2759"/>
<dbReference type="InterPro" id="IPR007781">
    <property type="entry name" value="NAGLU"/>
</dbReference>
<protein>
    <submittedName>
        <fullName evidence="5">Alpha-n-acetylglucosaminidase</fullName>
    </submittedName>
</protein>
<dbReference type="PANTHER" id="PTHR12872:SF1">
    <property type="entry name" value="ALPHA-N-ACETYLGLUCOSAMINIDASE"/>
    <property type="match status" value="1"/>
</dbReference>
<dbReference type="InterPro" id="IPR024733">
    <property type="entry name" value="NAGLU_tim-barrel"/>
</dbReference>
<evidence type="ECO:0000259" key="2">
    <source>
        <dbReference type="Pfam" id="PF05089"/>
    </source>
</evidence>
<keyword evidence="6" id="KW-1185">Reference proteome</keyword>
<evidence type="ECO:0000259" key="4">
    <source>
        <dbReference type="Pfam" id="PF12972"/>
    </source>
</evidence>
<dbReference type="GO" id="GO:0016787">
    <property type="term" value="F:hydrolase activity"/>
    <property type="evidence" value="ECO:0007669"/>
    <property type="project" value="UniProtKB-KW"/>
</dbReference>
<dbReference type="AlphaFoldDB" id="A0A0M0JHY4"/>
<dbReference type="InterPro" id="IPR029018">
    <property type="entry name" value="Hex-like_dom2"/>
</dbReference>
<dbReference type="Gene3D" id="3.30.379.10">
    <property type="entry name" value="Chitobiase/beta-hexosaminidase domain 2-like"/>
    <property type="match status" value="1"/>
</dbReference>
<dbReference type="Pfam" id="PF12971">
    <property type="entry name" value="NAGLU_N"/>
    <property type="match status" value="1"/>
</dbReference>
<dbReference type="Gene3D" id="3.20.20.80">
    <property type="entry name" value="Glycosidases"/>
    <property type="match status" value="1"/>
</dbReference>
<dbReference type="InterPro" id="IPR024732">
    <property type="entry name" value="NAGLU_C"/>
</dbReference>
<reference evidence="6" key="1">
    <citation type="journal article" date="2015" name="PLoS Genet.">
        <title>Genome Sequence and Transcriptome Analyses of Chrysochromulina tobin: Metabolic Tools for Enhanced Algal Fitness in the Prominent Order Prymnesiales (Haptophyceae).</title>
        <authorList>
            <person name="Hovde B.T."/>
            <person name="Deodato C.R."/>
            <person name="Hunsperger H.M."/>
            <person name="Ryken S.A."/>
            <person name="Yost W."/>
            <person name="Jha R.K."/>
            <person name="Patterson J."/>
            <person name="Monnat R.J. Jr."/>
            <person name="Barlow S.B."/>
            <person name="Starkenburg S.R."/>
            <person name="Cattolico R.A."/>
        </authorList>
    </citation>
    <scope>NUCLEOTIDE SEQUENCE</scope>
    <source>
        <strain evidence="6">CCMP291</strain>
    </source>
</reference>
<dbReference type="InterPro" id="IPR024240">
    <property type="entry name" value="NAGLU_N"/>
</dbReference>
<dbReference type="Proteomes" id="UP000037460">
    <property type="component" value="Unassembled WGS sequence"/>
</dbReference>
<gene>
    <name evidence="5" type="ORF">Ctob_010476</name>
</gene>
<organism evidence="5 6">
    <name type="scientific">Chrysochromulina tobinii</name>
    <dbReference type="NCBI Taxonomy" id="1460289"/>
    <lineage>
        <taxon>Eukaryota</taxon>
        <taxon>Haptista</taxon>
        <taxon>Haptophyta</taxon>
        <taxon>Prymnesiophyceae</taxon>
        <taxon>Prymnesiales</taxon>
        <taxon>Chrysochromulinaceae</taxon>
        <taxon>Chrysochromulina</taxon>
    </lineage>
</organism>
<name>A0A0M0JHY4_9EUKA</name>
<dbReference type="PANTHER" id="PTHR12872">
    <property type="entry name" value="ALPHA-N-ACETYLGLUCOSAMINIDASE"/>
    <property type="match status" value="1"/>
</dbReference>
<keyword evidence="1" id="KW-0378">Hydrolase</keyword>
<dbReference type="EMBL" id="JWZX01002882">
    <property type="protein sequence ID" value="KOO26189.1"/>
    <property type="molecule type" value="Genomic_DNA"/>
</dbReference>
<evidence type="ECO:0000313" key="5">
    <source>
        <dbReference type="EMBL" id="KOO26189.1"/>
    </source>
</evidence>
<feature type="domain" description="Alpha-N-acetylglucosaminidase tim-barrel" evidence="2">
    <location>
        <begin position="106"/>
        <end position="461"/>
    </location>
</feature>
<comment type="caution">
    <text evidence="5">The sequence shown here is derived from an EMBL/GenBank/DDBJ whole genome shotgun (WGS) entry which is preliminary data.</text>
</comment>
<feature type="domain" description="Alpha-N-acetylglucosaminidase N-terminal" evidence="3">
    <location>
        <begin position="4"/>
        <end position="87"/>
    </location>
</feature>
<accession>A0A0M0JHY4</accession>
<sequence>MATAVLALIERLLPGGSSHFQLSVTHSTAGHCFSVTDSADGRIAISASDASTLSSGLGFYLRERCNMTIGWTRGGGNNGVEVPARWPTMASSGGDATRCRLVDHLYFMNVCTHSYSLVWYGWKEWEQLLDWMALTGINNYLAMTGQEEVAYRALTSVGLSDTDVRAWFNGPAFLTWSRGQNEYGAGIGGPLPRSFMKAQYALQKQIVARSRELGMVGQLPGFQGNVPIQLKDILHDANITREGYTGWMDSLDPHFGEIADKWMGELVSSFGTDHWYQLDGYFDGGTAPWRAHEGATALKKLVRGPLGRRPATADPPTPDPLWLRRGMSAYQGLNRTDPEATWSFQGFAVEFWQDTPEQASALRGFITAAPPGKFVIIDMDYGDGEWHKWNDAAYWGAPFVWSALHNFGGTDGLKGNMSYAARLPRAAMAPHASTNIVGSGFTMEGIDQNAAFYELIIDSHFGGGLEITSISQHMIDRAYRRYRLTSPSMALEAAWRELVDSVYAQEPSVQDQTGVSHFGKADYGYSKWSFESDRHTPTPKMCAVWSAWGGLLAVAEDVAKSTHSLSEPLRYDLINVGREVLAQLSIPLAANFTEVLTQQPAIDAAALNKTGAAYAALLYDLDELVGTDTAFMLGPWINMARALAAPEDQDCTQSTPTARVPTPVKDCAHFYEWNARCQITSWNPTPEGAKEVPDGPIDYAAKHWSGLIADYYAARVDKVLAAAMEDAAKGQPLNESKFELVKATHAYDFQVATKAYPLTPSADAVSVSRKMRAAYAAYFTSCA</sequence>
<proteinExistence type="predicted"/>
<feature type="domain" description="Alpha-N-acetylglucosaminidase C-terminal" evidence="4">
    <location>
        <begin position="479"/>
        <end position="771"/>
    </location>
</feature>
<evidence type="ECO:0000313" key="6">
    <source>
        <dbReference type="Proteomes" id="UP000037460"/>
    </source>
</evidence>
<dbReference type="Pfam" id="PF05089">
    <property type="entry name" value="NAGLU"/>
    <property type="match status" value="1"/>
</dbReference>
<dbReference type="Pfam" id="PF12972">
    <property type="entry name" value="NAGLU_C"/>
    <property type="match status" value="1"/>
</dbReference>
<evidence type="ECO:0000259" key="3">
    <source>
        <dbReference type="Pfam" id="PF12971"/>
    </source>
</evidence>